<proteinExistence type="predicted"/>
<dbReference type="Gene3D" id="1.10.10.10">
    <property type="entry name" value="Winged helix-like DNA-binding domain superfamily/Winged helix DNA-binding domain"/>
    <property type="match status" value="1"/>
</dbReference>
<dbReference type="InterPro" id="IPR051011">
    <property type="entry name" value="Metal_resp_trans_reg"/>
</dbReference>
<dbReference type="EMBL" id="DRMJ01000044">
    <property type="protein sequence ID" value="HHL42159.1"/>
    <property type="molecule type" value="Genomic_DNA"/>
</dbReference>
<dbReference type="Pfam" id="PF12840">
    <property type="entry name" value="HTH_20"/>
    <property type="match status" value="1"/>
</dbReference>
<evidence type="ECO:0000256" key="1">
    <source>
        <dbReference type="ARBA" id="ARBA00023015"/>
    </source>
</evidence>
<gene>
    <name evidence="5" type="ORF">ENJ42_00945</name>
</gene>
<dbReference type="InterPro" id="IPR011991">
    <property type="entry name" value="ArsR-like_HTH"/>
</dbReference>
<dbReference type="Proteomes" id="UP000885830">
    <property type="component" value="Unassembled WGS sequence"/>
</dbReference>
<dbReference type="GO" id="GO:0003677">
    <property type="term" value="F:DNA binding"/>
    <property type="evidence" value="ECO:0007669"/>
    <property type="project" value="UniProtKB-KW"/>
</dbReference>
<dbReference type="NCBIfam" id="NF033788">
    <property type="entry name" value="HTH_metalloreg"/>
    <property type="match status" value="1"/>
</dbReference>
<dbReference type="AlphaFoldDB" id="A0A7C5QQP0"/>
<dbReference type="PRINTS" id="PR00778">
    <property type="entry name" value="HTHARSR"/>
</dbReference>
<dbReference type="CDD" id="cd00090">
    <property type="entry name" value="HTH_ARSR"/>
    <property type="match status" value="1"/>
</dbReference>
<dbReference type="InterPro" id="IPR036388">
    <property type="entry name" value="WH-like_DNA-bd_sf"/>
</dbReference>
<dbReference type="PANTHER" id="PTHR43132:SF2">
    <property type="entry name" value="ARSENICAL RESISTANCE OPERON REPRESSOR ARSR-RELATED"/>
    <property type="match status" value="1"/>
</dbReference>
<feature type="domain" description="HTH arsR-type" evidence="4">
    <location>
        <begin position="1"/>
        <end position="89"/>
    </location>
</feature>
<keyword evidence="2" id="KW-0238">DNA-binding</keyword>
<dbReference type="InterPro" id="IPR036390">
    <property type="entry name" value="WH_DNA-bd_sf"/>
</dbReference>
<evidence type="ECO:0000313" key="5">
    <source>
        <dbReference type="EMBL" id="HHL42159.1"/>
    </source>
</evidence>
<dbReference type="SMART" id="SM00418">
    <property type="entry name" value="HTH_ARSR"/>
    <property type="match status" value="1"/>
</dbReference>
<dbReference type="GO" id="GO:0003700">
    <property type="term" value="F:DNA-binding transcription factor activity"/>
    <property type="evidence" value="ECO:0007669"/>
    <property type="project" value="InterPro"/>
</dbReference>
<evidence type="ECO:0000256" key="3">
    <source>
        <dbReference type="ARBA" id="ARBA00023163"/>
    </source>
</evidence>
<organism evidence="5">
    <name type="scientific">Hellea balneolensis</name>
    <dbReference type="NCBI Taxonomy" id="287478"/>
    <lineage>
        <taxon>Bacteria</taxon>
        <taxon>Pseudomonadati</taxon>
        <taxon>Pseudomonadota</taxon>
        <taxon>Alphaproteobacteria</taxon>
        <taxon>Maricaulales</taxon>
        <taxon>Robiginitomaculaceae</taxon>
        <taxon>Hellea</taxon>
    </lineage>
</organism>
<keyword evidence="1" id="KW-0805">Transcription regulation</keyword>
<dbReference type="InterPro" id="IPR001845">
    <property type="entry name" value="HTH_ArsR_DNA-bd_dom"/>
</dbReference>
<dbReference type="InterPro" id="IPR047796">
    <property type="entry name" value="SdpR-like_repress"/>
</dbReference>
<comment type="caution">
    <text evidence="5">The sequence shown here is derived from an EMBL/GenBank/DDBJ whole genome shotgun (WGS) entry which is preliminary data.</text>
</comment>
<accession>A0A7C5QQP0</accession>
<dbReference type="PANTHER" id="PTHR43132">
    <property type="entry name" value="ARSENICAL RESISTANCE OPERON REPRESSOR ARSR-RELATED"/>
    <property type="match status" value="1"/>
</dbReference>
<keyword evidence="3" id="KW-0804">Transcription</keyword>
<name>A0A7C5QQP0_9PROT</name>
<reference evidence="5" key="1">
    <citation type="journal article" date="2020" name="mSystems">
        <title>Genome- and Community-Level Interaction Insights into Carbon Utilization and Element Cycling Functions of Hydrothermarchaeota in Hydrothermal Sediment.</title>
        <authorList>
            <person name="Zhou Z."/>
            <person name="Liu Y."/>
            <person name="Xu W."/>
            <person name="Pan J."/>
            <person name="Luo Z.H."/>
            <person name="Li M."/>
        </authorList>
    </citation>
    <scope>NUCLEOTIDE SEQUENCE [LARGE SCALE GENOMIC DNA]</scope>
    <source>
        <strain evidence="5">HyVt-485</strain>
    </source>
</reference>
<evidence type="ECO:0000259" key="4">
    <source>
        <dbReference type="PROSITE" id="PS50987"/>
    </source>
</evidence>
<dbReference type="PROSITE" id="PS50987">
    <property type="entry name" value="HTH_ARSR_2"/>
    <property type="match status" value="1"/>
</dbReference>
<protein>
    <submittedName>
        <fullName evidence="5">ArsR family transcriptional regulator</fullName>
    </submittedName>
</protein>
<sequence length="91" mass="10113">MLNNNAFKALAHPIRRDILKRLRAGPLSAGELAKAYNIAKPSLSTHFSVLKEARLIQATRDGNHIYYRLNATVADEILAAFMDMFGIEKGT</sequence>
<evidence type="ECO:0000256" key="2">
    <source>
        <dbReference type="ARBA" id="ARBA00023125"/>
    </source>
</evidence>
<dbReference type="NCBIfam" id="NF033789">
    <property type="entry name" value="repress_SdpR"/>
    <property type="match status" value="1"/>
</dbReference>
<dbReference type="SUPFAM" id="SSF46785">
    <property type="entry name" value="Winged helix' DNA-binding domain"/>
    <property type="match status" value="1"/>
</dbReference>